<dbReference type="STRING" id="57577.A0A2K3NDH1"/>
<dbReference type="PANTHER" id="PTHR31973">
    <property type="entry name" value="POLYPROTEIN, PUTATIVE-RELATED"/>
    <property type="match status" value="1"/>
</dbReference>
<comment type="caution">
    <text evidence="2">The sequence shown here is derived from an EMBL/GenBank/DDBJ whole genome shotgun (WGS) entry which is preliminary data.</text>
</comment>
<reference evidence="2 3" key="2">
    <citation type="journal article" date="2017" name="Front. Plant Sci.">
        <title>Gene Classification and Mining of Molecular Markers Useful in Red Clover (Trifolium pratense) Breeding.</title>
        <authorList>
            <person name="Istvanek J."/>
            <person name="Dluhosova J."/>
            <person name="Dluhos P."/>
            <person name="Patkova L."/>
            <person name="Nedelnik J."/>
            <person name="Repkova J."/>
        </authorList>
    </citation>
    <scope>NUCLEOTIDE SEQUENCE [LARGE SCALE GENOMIC DNA]</scope>
    <source>
        <strain evidence="3">cv. Tatra</strain>
        <tissue evidence="2">Young leaves</tissue>
    </source>
</reference>
<dbReference type="InterPro" id="IPR004332">
    <property type="entry name" value="Transposase_MuDR"/>
</dbReference>
<evidence type="ECO:0000313" key="3">
    <source>
        <dbReference type="Proteomes" id="UP000236291"/>
    </source>
</evidence>
<sequence>MIPTTEAYVPPSYMTSTDLTYVDQYAEFGHTPTLPIDGDLEVGRHFHSKKDCSLAIRQYHINHLGLDYEVVKSDTTRIMLKCVMPQCSFRLTASERKRSGKQWVIGKLESHTCTSSVLSQDHRKLDSNVICESIKSLVEKDPSIKVNLIIAHIREKFNYTTTYKKAWIAKNKAIEEIFGNWETSYQELPRWLIALQTFNPNTVVQMETFQAVDANGNILHDFGIFHRLFWAFDPCIKGFKYCKPVVQVDGTWLYGKYKGTLLMATAQDGNDNIFPIAFAIVEDRHESIKSAYKNPENGWLDPPSRHVYCVRHIAQNFSRKFKDMDLKKQVTNMGYAMNRSSLEYYRGEIGRENLEAGRWVDNIPRPKWTQAYDDGMRWGHMTTNLAEAMNSVLKGARNLPITALVNSTYFKLVDFFVKREKKWDVVLNSGQEYTEKYFKLYIYLVHMS</sequence>
<evidence type="ECO:0000313" key="2">
    <source>
        <dbReference type="EMBL" id="PNY01088.1"/>
    </source>
</evidence>
<organism evidence="2 3">
    <name type="scientific">Trifolium pratense</name>
    <name type="common">Red clover</name>
    <dbReference type="NCBI Taxonomy" id="57577"/>
    <lineage>
        <taxon>Eukaryota</taxon>
        <taxon>Viridiplantae</taxon>
        <taxon>Streptophyta</taxon>
        <taxon>Embryophyta</taxon>
        <taxon>Tracheophyta</taxon>
        <taxon>Spermatophyta</taxon>
        <taxon>Magnoliopsida</taxon>
        <taxon>eudicotyledons</taxon>
        <taxon>Gunneridae</taxon>
        <taxon>Pentapetalae</taxon>
        <taxon>rosids</taxon>
        <taxon>fabids</taxon>
        <taxon>Fabales</taxon>
        <taxon>Fabaceae</taxon>
        <taxon>Papilionoideae</taxon>
        <taxon>50 kb inversion clade</taxon>
        <taxon>NPAAA clade</taxon>
        <taxon>Hologalegina</taxon>
        <taxon>IRL clade</taxon>
        <taxon>Trifolieae</taxon>
        <taxon>Trifolium</taxon>
    </lineage>
</organism>
<feature type="domain" description="Transposase MuDR plant" evidence="1">
    <location>
        <begin position="40"/>
        <end position="99"/>
    </location>
</feature>
<evidence type="ECO:0000259" key="1">
    <source>
        <dbReference type="Pfam" id="PF03108"/>
    </source>
</evidence>
<dbReference type="Pfam" id="PF03108">
    <property type="entry name" value="DBD_Tnp_Mut"/>
    <property type="match status" value="1"/>
</dbReference>
<dbReference type="EMBL" id="ASHM01019682">
    <property type="protein sequence ID" value="PNY01088.1"/>
    <property type="molecule type" value="Genomic_DNA"/>
</dbReference>
<dbReference type="Proteomes" id="UP000236291">
    <property type="component" value="Unassembled WGS sequence"/>
</dbReference>
<reference evidence="2 3" key="1">
    <citation type="journal article" date="2014" name="Am. J. Bot.">
        <title>Genome assembly and annotation for red clover (Trifolium pratense; Fabaceae).</title>
        <authorList>
            <person name="Istvanek J."/>
            <person name="Jaros M."/>
            <person name="Krenek A."/>
            <person name="Repkova J."/>
        </authorList>
    </citation>
    <scope>NUCLEOTIDE SEQUENCE [LARGE SCALE GENOMIC DNA]</scope>
    <source>
        <strain evidence="3">cv. Tatra</strain>
        <tissue evidence="2">Young leaves</tissue>
    </source>
</reference>
<name>A0A2K3NDH1_TRIPR</name>
<dbReference type="AlphaFoldDB" id="A0A2K3NDH1"/>
<protein>
    <recommendedName>
        <fullName evidence="1">Transposase MuDR plant domain-containing protein</fullName>
    </recommendedName>
</protein>
<proteinExistence type="predicted"/>
<gene>
    <name evidence="2" type="ORF">L195_g024376</name>
</gene>
<accession>A0A2K3NDH1</accession>
<dbReference type="PANTHER" id="PTHR31973:SF195">
    <property type="entry name" value="MUDR FAMILY TRANSPOSASE"/>
    <property type="match status" value="1"/>
</dbReference>